<proteinExistence type="predicted"/>
<feature type="compositionally biased region" description="Low complexity" evidence="1">
    <location>
        <begin position="663"/>
        <end position="676"/>
    </location>
</feature>
<dbReference type="HOGENOM" id="CLU_307195_0_0_1"/>
<gene>
    <name evidence="2" type="ORF">PHSY_005278</name>
</gene>
<feature type="region of interest" description="Disordered" evidence="1">
    <location>
        <begin position="857"/>
        <end position="885"/>
    </location>
</feature>
<feature type="compositionally biased region" description="Polar residues" evidence="1">
    <location>
        <begin position="239"/>
        <end position="248"/>
    </location>
</feature>
<dbReference type="RefSeq" id="XP_012191279.1">
    <property type="nucleotide sequence ID" value="XM_012335889.1"/>
</dbReference>
<sequence length="1073" mass="116207">MSFIGIMPSHVHAQSSTFDTRIIYGSVYQRPAPPCPDNTPPYTPRSKSLDLLRADCATPITNRTSLDTISTLRGQRISSPVFLNRTVGVHPIPEERCRPDTAAVTRVEADHGLDGSCLTVSTESAAIIHAKARVSTMPRYISQAADLDIPLHPTTPCRRQKSDHLLKSKFSMSPVQPSKRSKSRNSELRKAVDMTVGPVPEVVVIQENTLSALGNWSHSIGIAAKKLHKSALPRKSSEESCQTTSKASNEIVKESITPQKGNGDDAFASDRRRADTSHHFSTPSRRTRKVSSTRGLTGTRRGMLTVDGVAIEHCLAPLRSAEDDAWIDADGRKSRDGLSDSEAPSQDFAAAVVCDRRLMAPVPRSRSSFRSRESQDSKSLAFPGPTRALLSPEFFEPPTKVLPPTKEIEWVDSAQPSDATHPDRPAIEFDASQVSNAVAKEQEIDAGPVTSKLKTLQLLARRPFSAFGKRIREMEKPWWPSRTSQDVVNRDLTDTGGGKIAERSQTARCSEDLLSLASPRVLDSTAMAQKSRSVELDRVQLPSTKIPIRPPGKAVFKRRPTIPDAFAKPSEQRCSKLTQSDRQPSNDAKSRISDLRHPWMKQLQLPVVARSGLGGDAGATDITTMPTWPTMGGDGLPPQRNIIAAMSLTAASVALSQAFPAASSRLSPRRPPASLLGQSLPIPPRNGRSRASTISSQSSATSSPSGKVIVSRRSYGQRLRSTSIRDETGSITSVGTSILFTDSPPNSPGLRKLMSPHPVTRTPTSKRIRSPPTTVLLPKYSPHRSARVHRLQKQPSVAFTEDSDLAEEQEWMDEGPLSSRTAHDAPVSLRPFPPQRPGFLEMSEATQTLSNLVKTFSGSSGSLSLHSSPYKKHETPEHHSNTGTPRDLYGIMEAEESDRTSPLHRLPSSTRQRLISIASMVSTEANSSFEDSEELQKLLDSIMAADLGGGSYDISGSRDMALLSPFGSPAEYRNAQHVNTSASSGGKDKESPKPTPTMPPPPKFLLNDRPISPPDSSCTSDATHSTCAPASLVHVRTCSWSSKAVAGTTSSVPDDSGYVSISGLDNVGTDSQC</sequence>
<protein>
    <submittedName>
        <fullName evidence="2">DNA repair protein spr18</fullName>
    </submittedName>
</protein>
<evidence type="ECO:0000313" key="3">
    <source>
        <dbReference type="Proteomes" id="UP000014071"/>
    </source>
</evidence>
<feature type="compositionally biased region" description="Low complexity" evidence="1">
    <location>
        <begin position="689"/>
        <end position="705"/>
    </location>
</feature>
<feature type="compositionally biased region" description="Basic and acidic residues" evidence="1">
    <location>
        <begin position="871"/>
        <end position="880"/>
    </location>
</feature>
<dbReference type="EMBL" id="DF238810">
    <property type="protein sequence ID" value="GAC97692.1"/>
    <property type="molecule type" value="Genomic_DNA"/>
</dbReference>
<evidence type="ECO:0000256" key="1">
    <source>
        <dbReference type="SAM" id="MobiDB-lite"/>
    </source>
</evidence>
<dbReference type="OrthoDB" id="2547881at2759"/>
<feature type="region of interest" description="Disordered" evidence="1">
    <location>
        <begin position="229"/>
        <end position="298"/>
    </location>
</feature>
<dbReference type="eggNOG" id="ENOG502RBI9">
    <property type="taxonomic scope" value="Eukaryota"/>
</dbReference>
<feature type="compositionally biased region" description="Basic and acidic residues" evidence="1">
    <location>
        <begin position="268"/>
        <end position="278"/>
    </location>
</feature>
<feature type="region of interest" description="Disordered" evidence="1">
    <location>
        <begin position="977"/>
        <end position="1023"/>
    </location>
</feature>
<keyword evidence="3" id="KW-1185">Reference proteome</keyword>
<feature type="region of interest" description="Disordered" evidence="1">
    <location>
        <begin position="663"/>
        <end position="803"/>
    </location>
</feature>
<dbReference type="GeneID" id="24110558"/>
<feature type="region of interest" description="Disordered" evidence="1">
    <location>
        <begin position="363"/>
        <end position="383"/>
    </location>
</feature>
<accession>R9P8V5</accession>
<dbReference type="AlphaFoldDB" id="R9P8V5"/>
<feature type="compositionally biased region" description="Basic residues" evidence="1">
    <location>
        <begin position="781"/>
        <end position="792"/>
    </location>
</feature>
<feature type="compositionally biased region" description="Low complexity" evidence="1">
    <location>
        <begin position="857"/>
        <end position="868"/>
    </location>
</feature>
<name>R9P8V5_PSEHS</name>
<evidence type="ECO:0000313" key="2">
    <source>
        <dbReference type="EMBL" id="GAC97692.1"/>
    </source>
</evidence>
<organism evidence="2 3">
    <name type="scientific">Pseudozyma hubeiensis (strain SY62)</name>
    <name type="common">Yeast</name>
    <dbReference type="NCBI Taxonomy" id="1305764"/>
    <lineage>
        <taxon>Eukaryota</taxon>
        <taxon>Fungi</taxon>
        <taxon>Dikarya</taxon>
        <taxon>Basidiomycota</taxon>
        <taxon>Ustilaginomycotina</taxon>
        <taxon>Ustilaginomycetes</taxon>
        <taxon>Ustilaginales</taxon>
        <taxon>Ustilaginaceae</taxon>
        <taxon>Pseudozyma</taxon>
    </lineage>
</organism>
<feature type="compositionally biased region" description="Polar residues" evidence="1">
    <location>
        <begin position="575"/>
        <end position="587"/>
    </location>
</feature>
<feature type="compositionally biased region" description="Polar residues" evidence="1">
    <location>
        <begin position="729"/>
        <end position="744"/>
    </location>
</feature>
<feature type="compositionally biased region" description="Pro residues" evidence="1">
    <location>
        <begin position="993"/>
        <end position="1003"/>
    </location>
</feature>
<feature type="compositionally biased region" description="Polar residues" evidence="1">
    <location>
        <begin position="1014"/>
        <end position="1023"/>
    </location>
</feature>
<reference evidence="3" key="1">
    <citation type="journal article" date="2013" name="Genome Announc.">
        <title>Draft genome sequence of the basidiomycetous yeast-like fungus Pseudozyma hubeiensis SY62, which produces an abundant amount of the biosurfactant mannosylerythritol lipids.</title>
        <authorList>
            <person name="Konishi M."/>
            <person name="Hatada Y."/>
            <person name="Horiuchi J."/>
        </authorList>
    </citation>
    <scope>NUCLEOTIDE SEQUENCE [LARGE SCALE GENOMIC DNA]</scope>
    <source>
        <strain evidence="3">SY62</strain>
    </source>
</reference>
<dbReference type="Proteomes" id="UP000014071">
    <property type="component" value="Unassembled WGS sequence"/>
</dbReference>
<feature type="region of interest" description="Disordered" evidence="1">
    <location>
        <begin position="170"/>
        <end position="189"/>
    </location>
</feature>
<feature type="region of interest" description="Disordered" evidence="1">
    <location>
        <begin position="570"/>
        <end position="592"/>
    </location>
</feature>